<comment type="caution">
    <text evidence="1">The sequence shown here is derived from an EMBL/GenBank/DDBJ whole genome shotgun (WGS) entry which is preliminary data.</text>
</comment>
<protein>
    <recommendedName>
        <fullName evidence="3">Transposase DDE domain-containing protein</fullName>
    </recommendedName>
</protein>
<dbReference type="EMBL" id="JBHULV010000010">
    <property type="protein sequence ID" value="MFD2730902.1"/>
    <property type="molecule type" value="Genomic_DNA"/>
</dbReference>
<reference evidence="2" key="1">
    <citation type="journal article" date="2019" name="Int. J. Syst. Evol. Microbiol.">
        <title>The Global Catalogue of Microorganisms (GCM) 10K type strain sequencing project: providing services to taxonomists for standard genome sequencing and annotation.</title>
        <authorList>
            <consortium name="The Broad Institute Genomics Platform"/>
            <consortium name="The Broad Institute Genome Sequencing Center for Infectious Disease"/>
            <person name="Wu L."/>
            <person name="Ma J."/>
        </authorList>
    </citation>
    <scope>NUCLEOTIDE SEQUENCE [LARGE SCALE GENOMIC DNA]</scope>
    <source>
        <strain evidence="2">KCTC 42456</strain>
    </source>
</reference>
<dbReference type="Proteomes" id="UP001597546">
    <property type="component" value="Unassembled WGS sequence"/>
</dbReference>
<gene>
    <name evidence="1" type="ORF">ACFSSE_04230</name>
</gene>
<keyword evidence="2" id="KW-1185">Reference proteome</keyword>
<proteinExistence type="predicted"/>
<organism evidence="1 2">
    <name type="scientific">Pedobacter alpinus</name>
    <dbReference type="NCBI Taxonomy" id="1590643"/>
    <lineage>
        <taxon>Bacteria</taxon>
        <taxon>Pseudomonadati</taxon>
        <taxon>Bacteroidota</taxon>
        <taxon>Sphingobacteriia</taxon>
        <taxon>Sphingobacteriales</taxon>
        <taxon>Sphingobacteriaceae</taxon>
        <taxon>Pedobacter</taxon>
    </lineage>
</organism>
<sequence length="121" mass="13876">MEEQNFTRNRKQPFSATLLFMINLLRTSLAIEIDGFVRYLNERFTSQNTPSFTSSAFVQNRKKIKPTVFKHLSSVIIENYYTADNESLILSNGFRILAVDGSRITLPMTLELKACYGVTKN</sequence>
<evidence type="ECO:0000313" key="1">
    <source>
        <dbReference type="EMBL" id="MFD2730902.1"/>
    </source>
</evidence>
<accession>A0ABW5TNT8</accession>
<evidence type="ECO:0008006" key="3">
    <source>
        <dbReference type="Google" id="ProtNLM"/>
    </source>
</evidence>
<evidence type="ECO:0000313" key="2">
    <source>
        <dbReference type="Proteomes" id="UP001597546"/>
    </source>
</evidence>
<name>A0ABW5TNT8_9SPHI</name>